<dbReference type="InterPro" id="IPR006585">
    <property type="entry name" value="FTP1"/>
</dbReference>
<comment type="subunit">
    <text evidence="3">Homotrimer.</text>
</comment>
<dbReference type="Pfam" id="PF22633">
    <property type="entry name" value="F5_F8_type_C_2"/>
    <property type="match status" value="1"/>
</dbReference>
<dbReference type="AlphaFoldDB" id="A0A8S3RDS1"/>
<evidence type="ECO:0000256" key="2">
    <source>
        <dbReference type="ARBA" id="ARBA00010147"/>
    </source>
</evidence>
<dbReference type="PANTHER" id="PTHR45713">
    <property type="entry name" value="FTP DOMAIN-CONTAINING PROTEIN"/>
    <property type="match status" value="1"/>
</dbReference>
<comment type="caution">
    <text evidence="9">The sequence shown here is derived from an EMBL/GenBank/DDBJ whole genome shotgun (WGS) entry which is preliminary data.</text>
</comment>
<dbReference type="GO" id="GO:0001868">
    <property type="term" value="P:regulation of complement activation, lectin pathway"/>
    <property type="evidence" value="ECO:0007669"/>
    <property type="project" value="UniProtKB-ARBA"/>
</dbReference>
<keyword evidence="10" id="KW-1185">Reference proteome</keyword>
<keyword evidence="7" id="KW-1015">Disulfide bond</keyword>
<dbReference type="GO" id="GO:0046872">
    <property type="term" value="F:metal ion binding"/>
    <property type="evidence" value="ECO:0007669"/>
    <property type="project" value="UniProtKB-KW"/>
</dbReference>
<keyword evidence="6" id="KW-0106">Calcium</keyword>
<dbReference type="InterPro" id="IPR008979">
    <property type="entry name" value="Galactose-bd-like_sf"/>
</dbReference>
<evidence type="ECO:0000256" key="3">
    <source>
        <dbReference type="ARBA" id="ARBA00011233"/>
    </source>
</evidence>
<dbReference type="GO" id="GO:0042806">
    <property type="term" value="F:fucose binding"/>
    <property type="evidence" value="ECO:0007669"/>
    <property type="project" value="UniProtKB-ARBA"/>
</dbReference>
<protein>
    <recommendedName>
        <fullName evidence="8">Fucolectin tachylectin-4 pentraxin-1 domain-containing protein</fullName>
    </recommendedName>
</protein>
<comment type="similarity">
    <text evidence="2">Belongs to the fucolectin family.</text>
</comment>
<keyword evidence="5" id="KW-0430">Lectin</keyword>
<evidence type="ECO:0000256" key="4">
    <source>
        <dbReference type="ARBA" id="ARBA00022723"/>
    </source>
</evidence>
<evidence type="ECO:0000259" key="8">
    <source>
        <dbReference type="SMART" id="SM00607"/>
    </source>
</evidence>
<evidence type="ECO:0000256" key="7">
    <source>
        <dbReference type="ARBA" id="ARBA00023157"/>
    </source>
</evidence>
<evidence type="ECO:0000256" key="5">
    <source>
        <dbReference type="ARBA" id="ARBA00022734"/>
    </source>
</evidence>
<dbReference type="EMBL" id="CAJPWZ010000977">
    <property type="protein sequence ID" value="CAG2204710.1"/>
    <property type="molecule type" value="Genomic_DNA"/>
</dbReference>
<dbReference type="SMART" id="SM00607">
    <property type="entry name" value="FTP"/>
    <property type="match status" value="1"/>
</dbReference>
<feature type="domain" description="Fucolectin tachylectin-4 pentraxin-1" evidence="8">
    <location>
        <begin position="8"/>
        <end position="132"/>
    </location>
</feature>
<organism evidence="9 10">
    <name type="scientific">Mytilus edulis</name>
    <name type="common">Blue mussel</name>
    <dbReference type="NCBI Taxonomy" id="6550"/>
    <lineage>
        <taxon>Eukaryota</taxon>
        <taxon>Metazoa</taxon>
        <taxon>Spiralia</taxon>
        <taxon>Lophotrochozoa</taxon>
        <taxon>Mollusca</taxon>
        <taxon>Bivalvia</taxon>
        <taxon>Autobranchia</taxon>
        <taxon>Pteriomorphia</taxon>
        <taxon>Mytilida</taxon>
        <taxon>Mytiloidea</taxon>
        <taxon>Mytilidae</taxon>
        <taxon>Mytilinae</taxon>
        <taxon>Mytilus</taxon>
    </lineage>
</organism>
<evidence type="ECO:0000313" key="10">
    <source>
        <dbReference type="Proteomes" id="UP000683360"/>
    </source>
</evidence>
<evidence type="ECO:0000313" key="9">
    <source>
        <dbReference type="EMBL" id="CAG2204710.1"/>
    </source>
</evidence>
<reference evidence="9" key="1">
    <citation type="submission" date="2021-03" db="EMBL/GenBank/DDBJ databases">
        <authorList>
            <person name="Bekaert M."/>
        </authorList>
    </citation>
    <scope>NUCLEOTIDE SEQUENCE</scope>
</reference>
<proteinExistence type="inferred from homology"/>
<dbReference type="PANTHER" id="PTHR45713:SF15">
    <property type="entry name" value="F5_8 TYPE C DOMAIN-CONTAINING PROTEIN"/>
    <property type="match status" value="1"/>
</dbReference>
<sequence length="273" mass="30211">MPLEDTWQTRSSIKHISSLAVDGNENTFTFTQASRNPCWSVDLGKTVHVKQINIINRKDCCGDRLENIEVTVGFDHNKMKNCCNFKGPGKTGQVIMLACKTPIAGRYVTILLRGMLHHLSLAEVQVLGYTVSTYNENCSTPVGDASCYNNMVCVSGICDCEIPAMQYHYPYDKSCKAISTYNENCSTLVGDTSCYNNMVCVSGICDCEIPAMQYHDPYAKSCEARAKYKEPCQTSEDGSNCYSNMICVSGVCGCNTTQYYNPNVHSCNESKLP</sequence>
<comment type="function">
    <text evidence="1">Acts as a defensive agent. Recognizes blood group fucosylated oligosaccharides including A, B, H and Lewis B-type antigens. Does not recognize Lewis A antigen and has low affinity for monovalent haptens.</text>
</comment>
<keyword evidence="4" id="KW-0479">Metal-binding</keyword>
<dbReference type="OrthoDB" id="6159727at2759"/>
<accession>A0A8S3RDS1</accession>
<evidence type="ECO:0000256" key="1">
    <source>
        <dbReference type="ARBA" id="ARBA00002219"/>
    </source>
</evidence>
<dbReference type="Gene3D" id="2.60.120.260">
    <property type="entry name" value="Galactose-binding domain-like"/>
    <property type="match status" value="1"/>
</dbReference>
<dbReference type="SUPFAM" id="SSF49785">
    <property type="entry name" value="Galactose-binding domain-like"/>
    <property type="match status" value="1"/>
</dbReference>
<name>A0A8S3RDS1_MYTED</name>
<dbReference type="Proteomes" id="UP000683360">
    <property type="component" value="Unassembled WGS sequence"/>
</dbReference>
<gene>
    <name evidence="9" type="ORF">MEDL_19137</name>
</gene>
<evidence type="ECO:0000256" key="6">
    <source>
        <dbReference type="ARBA" id="ARBA00022837"/>
    </source>
</evidence>
<dbReference type="GO" id="GO:0010185">
    <property type="term" value="P:regulation of cellular defense response"/>
    <property type="evidence" value="ECO:0007669"/>
    <property type="project" value="UniProtKB-ARBA"/>
</dbReference>
<dbReference type="InterPro" id="IPR051941">
    <property type="entry name" value="BG_Antigen-Binding_Lectin"/>
</dbReference>